<evidence type="ECO:0000256" key="1">
    <source>
        <dbReference type="SAM" id="MobiDB-lite"/>
    </source>
</evidence>
<gene>
    <name evidence="2" type="primary">jg13884</name>
    <name evidence="2" type="ORF">PAEG_LOCUS22389</name>
</gene>
<dbReference type="Proteomes" id="UP000838756">
    <property type="component" value="Unassembled WGS sequence"/>
</dbReference>
<sequence>MSIKIALSSAGTHPSTLEPFHPSIVYNHFSFAARSAMMNANRLRPGARQPWAGPGDVRRYSSPAARGTQAAPAVNTEHLWGYANAAPCLPDSGELLCCPEHAFEHYLTIFY</sequence>
<name>A0A8S4S9K1_9NEOP</name>
<comment type="caution">
    <text evidence="2">The sequence shown here is derived from an EMBL/GenBank/DDBJ whole genome shotgun (WGS) entry which is preliminary data.</text>
</comment>
<reference evidence="2" key="1">
    <citation type="submission" date="2022-03" db="EMBL/GenBank/DDBJ databases">
        <authorList>
            <person name="Lindestad O."/>
        </authorList>
    </citation>
    <scope>NUCLEOTIDE SEQUENCE</scope>
</reference>
<evidence type="ECO:0000313" key="2">
    <source>
        <dbReference type="EMBL" id="CAH2252097.1"/>
    </source>
</evidence>
<keyword evidence="3" id="KW-1185">Reference proteome</keyword>
<organism evidence="2 3">
    <name type="scientific">Pararge aegeria aegeria</name>
    <dbReference type="NCBI Taxonomy" id="348720"/>
    <lineage>
        <taxon>Eukaryota</taxon>
        <taxon>Metazoa</taxon>
        <taxon>Ecdysozoa</taxon>
        <taxon>Arthropoda</taxon>
        <taxon>Hexapoda</taxon>
        <taxon>Insecta</taxon>
        <taxon>Pterygota</taxon>
        <taxon>Neoptera</taxon>
        <taxon>Endopterygota</taxon>
        <taxon>Lepidoptera</taxon>
        <taxon>Glossata</taxon>
        <taxon>Ditrysia</taxon>
        <taxon>Papilionoidea</taxon>
        <taxon>Nymphalidae</taxon>
        <taxon>Satyrinae</taxon>
        <taxon>Satyrini</taxon>
        <taxon>Parargina</taxon>
        <taxon>Pararge</taxon>
    </lineage>
</organism>
<evidence type="ECO:0000313" key="3">
    <source>
        <dbReference type="Proteomes" id="UP000838756"/>
    </source>
</evidence>
<dbReference type="AlphaFoldDB" id="A0A8S4S9K1"/>
<accession>A0A8S4S9K1</accession>
<dbReference type="EMBL" id="CAKXAJ010026031">
    <property type="protein sequence ID" value="CAH2252097.1"/>
    <property type="molecule type" value="Genomic_DNA"/>
</dbReference>
<feature type="region of interest" description="Disordered" evidence="1">
    <location>
        <begin position="45"/>
        <end position="69"/>
    </location>
</feature>
<protein>
    <submittedName>
        <fullName evidence="2">Jg13884 protein</fullName>
    </submittedName>
</protein>
<proteinExistence type="predicted"/>